<dbReference type="AntiFam" id="ANF00057">
    <property type="entry name" value="Translation of E. coli type CRISPR repeat"/>
</dbReference>
<comment type="caution">
    <text evidence="1">The sequence shown here is derived from an EMBL/GenBank/DDBJ whole genome shotgun (WGS) entry which is preliminary data.</text>
</comment>
<keyword evidence="2" id="KW-1185">Reference proteome</keyword>
<proteinExistence type="predicted"/>
<evidence type="ECO:0000313" key="2">
    <source>
        <dbReference type="Proteomes" id="UP000004863"/>
    </source>
</evidence>
<dbReference type="EMBL" id="AJJQ01000037">
    <property type="protein sequence ID" value="EID50574.1"/>
    <property type="molecule type" value="Genomic_DNA"/>
</dbReference>
<dbReference type="PATRIC" id="fig|1125724.3.peg.1675"/>
<accession>I0URS1</accession>
<organism evidence="1 2">
    <name type="scientific">Rothia aeria F0474</name>
    <dbReference type="NCBI Taxonomy" id="1125724"/>
    <lineage>
        <taxon>Bacteria</taxon>
        <taxon>Bacillati</taxon>
        <taxon>Actinomycetota</taxon>
        <taxon>Actinomycetes</taxon>
        <taxon>Micrococcales</taxon>
        <taxon>Micrococcaceae</taxon>
        <taxon>Rothia</taxon>
    </lineage>
</organism>
<evidence type="ECO:0000313" key="1">
    <source>
        <dbReference type="EMBL" id="EID50574.1"/>
    </source>
</evidence>
<protein>
    <submittedName>
        <fullName evidence="1">Uncharacterized protein</fullName>
    </submittedName>
</protein>
<reference evidence="1" key="1">
    <citation type="submission" date="2012-03" db="EMBL/GenBank/DDBJ databases">
        <authorList>
            <person name="Durkin A.S."/>
            <person name="McCorrison J."/>
            <person name="Torralba M."/>
            <person name="Gillis M."/>
            <person name="Methe B."/>
            <person name="Sutton G."/>
            <person name="Nelson K.E."/>
        </authorList>
    </citation>
    <scope>NUCLEOTIDE SEQUENCE [LARGE SCALE GENOMIC DNA]</scope>
    <source>
        <strain evidence="1">F0474</strain>
    </source>
</reference>
<dbReference type="AlphaFoldDB" id="I0URS1"/>
<sequence>MFPAYVGMSPARFWSSSSRAGVPRIRGDEPKLIADWELTDECSPHTWG</sequence>
<gene>
    <name evidence="1" type="ORF">HMPREF1324_1148</name>
</gene>
<name>I0URS1_9MICC</name>
<dbReference type="Proteomes" id="UP000004863">
    <property type="component" value="Unassembled WGS sequence"/>
</dbReference>